<dbReference type="Pfam" id="PF13411">
    <property type="entry name" value="MerR_1"/>
    <property type="match status" value="1"/>
</dbReference>
<evidence type="ECO:0000259" key="2">
    <source>
        <dbReference type="PROSITE" id="PS50937"/>
    </source>
</evidence>
<dbReference type="PROSITE" id="PS50937">
    <property type="entry name" value="HTH_MERR_2"/>
    <property type="match status" value="1"/>
</dbReference>
<dbReference type="InterPro" id="IPR009061">
    <property type="entry name" value="DNA-bd_dom_put_sf"/>
</dbReference>
<accession>A0A4S5ET47</accession>
<name>A0A4S5ET47_9ACTN</name>
<dbReference type="EMBL" id="SSXH01000079">
    <property type="protein sequence ID" value="THJ75443.1"/>
    <property type="molecule type" value="Genomic_DNA"/>
</dbReference>
<dbReference type="SMART" id="SM00871">
    <property type="entry name" value="AraC_E_bind"/>
    <property type="match status" value="1"/>
</dbReference>
<dbReference type="InterPro" id="IPR000551">
    <property type="entry name" value="MerR-type_HTH_dom"/>
</dbReference>
<proteinExistence type="predicted"/>
<evidence type="ECO:0000313" key="4">
    <source>
        <dbReference type="Proteomes" id="UP000305282"/>
    </source>
</evidence>
<dbReference type="PANTHER" id="PTHR30204">
    <property type="entry name" value="REDOX-CYCLING DRUG-SENSING TRANSCRIPTIONAL ACTIVATOR SOXR"/>
    <property type="match status" value="1"/>
</dbReference>
<protein>
    <submittedName>
        <fullName evidence="3">MerR family transcriptional regulator</fullName>
    </submittedName>
</protein>
<dbReference type="Gene3D" id="1.10.1660.10">
    <property type="match status" value="1"/>
</dbReference>
<reference evidence="3 4" key="1">
    <citation type="submission" date="2019-04" db="EMBL/GenBank/DDBJ databases">
        <title>Draft genome sequences for three unisolated Alnus-infective Frankia Sp+ strains, AgTrS, AiOr and AvVan, the first sequenced Frankia strains able to sporulate in-planta.</title>
        <authorList>
            <person name="Bethencourt L."/>
            <person name="Vautrin F."/>
            <person name="Taib N."/>
            <person name="Dubost A."/>
            <person name="Castro-Garcia L."/>
            <person name="Imbaud O."/>
            <person name="Abrouk D."/>
            <person name="Fournier P."/>
            <person name="Briolay J."/>
            <person name="Nguyen A."/>
            <person name="Normand P."/>
            <person name="Fernandez M.P."/>
            <person name="Brochier-Armanet C."/>
            <person name="Herrera-Belaroussi A."/>
        </authorList>
    </citation>
    <scope>NUCLEOTIDE SEQUENCE [LARGE SCALE GENOMIC DNA]</scope>
    <source>
        <strain evidence="3 4">AvVan</strain>
    </source>
</reference>
<dbReference type="AlphaFoldDB" id="A0A4S5ET47"/>
<dbReference type="PANTHER" id="PTHR30204:SF97">
    <property type="entry name" value="MERR FAMILY REGULATORY PROTEIN"/>
    <property type="match status" value="1"/>
</dbReference>
<dbReference type="OrthoDB" id="7849865at2"/>
<keyword evidence="4" id="KW-1185">Reference proteome</keyword>
<dbReference type="SUPFAM" id="SSF55136">
    <property type="entry name" value="Probable bacterial effector-binding domain"/>
    <property type="match status" value="1"/>
</dbReference>
<evidence type="ECO:0000313" key="3">
    <source>
        <dbReference type="EMBL" id="THJ75443.1"/>
    </source>
</evidence>
<dbReference type="RefSeq" id="WP_136447210.1">
    <property type="nucleotide sequence ID" value="NZ_SSXH01000079.1"/>
</dbReference>
<feature type="domain" description="HTH merR-type" evidence="2">
    <location>
        <begin position="1"/>
        <end position="71"/>
    </location>
</feature>
<organism evidence="3 4">
    <name type="scientific">Candidatus Frankia alpina</name>
    <dbReference type="NCBI Taxonomy" id="2699483"/>
    <lineage>
        <taxon>Bacteria</taxon>
        <taxon>Bacillati</taxon>
        <taxon>Actinomycetota</taxon>
        <taxon>Actinomycetes</taxon>
        <taxon>Frankiales</taxon>
        <taxon>Frankiaceae</taxon>
        <taxon>Frankia</taxon>
    </lineage>
</organism>
<evidence type="ECO:0000256" key="1">
    <source>
        <dbReference type="ARBA" id="ARBA00023125"/>
    </source>
</evidence>
<keyword evidence="1" id="KW-0238">DNA-binding</keyword>
<gene>
    <name evidence="3" type="ORF">E7Y31_05430</name>
</gene>
<dbReference type="Gene3D" id="3.20.80.10">
    <property type="entry name" value="Regulatory factor, effector binding domain"/>
    <property type="match status" value="1"/>
</dbReference>
<dbReference type="CDD" id="cd01107">
    <property type="entry name" value="HTH_BmrR"/>
    <property type="match status" value="1"/>
</dbReference>
<dbReference type="InterPro" id="IPR047057">
    <property type="entry name" value="MerR_fam"/>
</dbReference>
<dbReference type="SMART" id="SM00422">
    <property type="entry name" value="HTH_MERR"/>
    <property type="match status" value="1"/>
</dbReference>
<dbReference type="SUPFAM" id="SSF46955">
    <property type="entry name" value="Putative DNA-binding domain"/>
    <property type="match status" value="1"/>
</dbReference>
<dbReference type="Proteomes" id="UP000305282">
    <property type="component" value="Unassembled WGS sequence"/>
</dbReference>
<sequence length="280" mass="30070">MFAIGDFARRGLVSVRMLRHYDAIGLLRPARVDPASGYRFYDAGQLARLNRIVALKDLGFTLAQVRALVDEQVSVDELRGMLRLRRAELAATIAADTARLARVQARLRAIENEGHMPTDNVVIKPVAAVQVAELVATAASYAPEDITPVLTPLFADLIDRLARAGLTPTGPALAYYTDAIQTDAAHGDAVISVHAALPVAAEPDAGHDVAIVDLPAIPAAATLLHRGSVNEIVATGQTLARWIDSHSHRAVGYARELYLSCPPDAPELWVTELQEPITTS</sequence>
<dbReference type="GO" id="GO:0003677">
    <property type="term" value="F:DNA binding"/>
    <property type="evidence" value="ECO:0007669"/>
    <property type="project" value="UniProtKB-KW"/>
</dbReference>
<dbReference type="InterPro" id="IPR011256">
    <property type="entry name" value="Reg_factor_effector_dom_sf"/>
</dbReference>
<comment type="caution">
    <text evidence="3">The sequence shown here is derived from an EMBL/GenBank/DDBJ whole genome shotgun (WGS) entry which is preliminary data.</text>
</comment>
<dbReference type="InterPro" id="IPR010499">
    <property type="entry name" value="AraC_E-bd"/>
</dbReference>
<dbReference type="GO" id="GO:0003700">
    <property type="term" value="F:DNA-binding transcription factor activity"/>
    <property type="evidence" value="ECO:0007669"/>
    <property type="project" value="InterPro"/>
</dbReference>